<name>A0A1E5TEM9_9FLAO</name>
<dbReference type="AlphaFoldDB" id="A0A1E5TEM9"/>
<dbReference type="EMBL" id="MDJD01000006">
    <property type="protein sequence ID" value="OEK09830.1"/>
    <property type="molecule type" value="Genomic_DNA"/>
</dbReference>
<organism evidence="2 3">
    <name type="scientific">Flavivirga aquatica</name>
    <dbReference type="NCBI Taxonomy" id="1849968"/>
    <lineage>
        <taxon>Bacteria</taxon>
        <taxon>Pseudomonadati</taxon>
        <taxon>Bacteroidota</taxon>
        <taxon>Flavobacteriia</taxon>
        <taxon>Flavobacteriales</taxon>
        <taxon>Flavobacteriaceae</taxon>
        <taxon>Flavivirga</taxon>
    </lineage>
</organism>
<dbReference type="OrthoDB" id="1123332at2"/>
<sequence>MPKKEDILNRKDSTITFPGSFWDKNITMPFSNVIFHFSTGGENAIGAYMLQIVRPTNHTFRIYSHGDDCYESISLIVWYMDKNRPLPPGTAFDPYRDADFERRKAEGFPPPLYPSQVPTPEATKEQQKERDKYWRDLDYITNIKY</sequence>
<evidence type="ECO:0000313" key="2">
    <source>
        <dbReference type="EMBL" id="OEK09830.1"/>
    </source>
</evidence>
<dbReference type="RefSeq" id="WP_069828490.1">
    <property type="nucleotide sequence ID" value="NZ_MDJD01000006.1"/>
</dbReference>
<evidence type="ECO:0000313" key="3">
    <source>
        <dbReference type="Proteomes" id="UP000095713"/>
    </source>
</evidence>
<dbReference type="Proteomes" id="UP000095713">
    <property type="component" value="Unassembled WGS sequence"/>
</dbReference>
<keyword evidence="3" id="KW-1185">Reference proteome</keyword>
<accession>A0A1E5TEM9</accession>
<dbReference type="STRING" id="1849968.A8C32_09980"/>
<proteinExistence type="predicted"/>
<reference evidence="2 3" key="1">
    <citation type="submission" date="2016-05" db="EMBL/GenBank/DDBJ databases">
        <title>Draft Genome Sequence of Algibacter sp. Strain SK-16 Isolated from the Surface Water of Aburatsubo Inlet.</title>
        <authorList>
            <person name="Wong S.-K."/>
            <person name="Yoshizawa S."/>
            <person name="Nakajima Y."/>
            <person name="Ogura Y."/>
            <person name="Tetsuya H."/>
            <person name="Hamasaki K."/>
        </authorList>
    </citation>
    <scope>NUCLEOTIDE SEQUENCE [LARGE SCALE GENOMIC DNA]</scope>
    <source>
        <strain evidence="2 3">SK-16</strain>
    </source>
</reference>
<gene>
    <name evidence="2" type="ORF">A8C32_09980</name>
</gene>
<comment type="caution">
    <text evidence="2">The sequence shown here is derived from an EMBL/GenBank/DDBJ whole genome shotgun (WGS) entry which is preliminary data.</text>
</comment>
<feature type="region of interest" description="Disordered" evidence="1">
    <location>
        <begin position="104"/>
        <end position="130"/>
    </location>
</feature>
<protein>
    <submittedName>
        <fullName evidence="2">Uncharacterized protein</fullName>
    </submittedName>
</protein>
<evidence type="ECO:0000256" key="1">
    <source>
        <dbReference type="SAM" id="MobiDB-lite"/>
    </source>
</evidence>